<dbReference type="InterPro" id="IPR011990">
    <property type="entry name" value="TPR-like_helical_dom_sf"/>
</dbReference>
<evidence type="ECO:0000313" key="1">
    <source>
        <dbReference type="EMBL" id="SVA59290.1"/>
    </source>
</evidence>
<evidence type="ECO:0008006" key="2">
    <source>
        <dbReference type="Google" id="ProtNLM"/>
    </source>
</evidence>
<accession>A0A381X3T9</accession>
<reference evidence="1" key="1">
    <citation type="submission" date="2018-05" db="EMBL/GenBank/DDBJ databases">
        <authorList>
            <person name="Lanie J.A."/>
            <person name="Ng W.-L."/>
            <person name="Kazmierczak K.M."/>
            <person name="Andrzejewski T.M."/>
            <person name="Davidsen T.M."/>
            <person name="Wayne K.J."/>
            <person name="Tettelin H."/>
            <person name="Glass J.I."/>
            <person name="Rusch D."/>
            <person name="Podicherti R."/>
            <person name="Tsui H.-C.T."/>
            <person name="Winkler M.E."/>
        </authorList>
    </citation>
    <scope>NUCLEOTIDE SEQUENCE</scope>
</reference>
<organism evidence="1">
    <name type="scientific">marine metagenome</name>
    <dbReference type="NCBI Taxonomy" id="408172"/>
    <lineage>
        <taxon>unclassified sequences</taxon>
        <taxon>metagenomes</taxon>
        <taxon>ecological metagenomes</taxon>
    </lineage>
</organism>
<sequence>EGVPKDIVTAYAWVNIAAANGQENGKKLRDLIAKKMTPEQIAKAEALAKEMVKKNPKLIE</sequence>
<dbReference type="EMBL" id="UINC01013779">
    <property type="protein sequence ID" value="SVA59290.1"/>
    <property type="molecule type" value="Genomic_DNA"/>
</dbReference>
<gene>
    <name evidence="1" type="ORF">METZ01_LOCUS112144</name>
</gene>
<name>A0A381X3T9_9ZZZZ</name>
<feature type="non-terminal residue" evidence="1">
    <location>
        <position position="1"/>
    </location>
</feature>
<protein>
    <recommendedName>
        <fullName evidence="2">Sel1 repeat family protein</fullName>
    </recommendedName>
</protein>
<proteinExistence type="predicted"/>
<dbReference type="Gene3D" id="1.25.40.10">
    <property type="entry name" value="Tetratricopeptide repeat domain"/>
    <property type="match status" value="1"/>
</dbReference>
<dbReference type="AlphaFoldDB" id="A0A381X3T9"/>